<dbReference type="EMBL" id="ACQA01000001">
    <property type="protein sequence ID" value="EEQ95067.1"/>
    <property type="molecule type" value="Genomic_DNA"/>
</dbReference>
<dbReference type="AlphaFoldDB" id="C4WIM6"/>
<feature type="compositionally biased region" description="Basic and acidic residues" evidence="1">
    <location>
        <begin position="54"/>
        <end position="64"/>
    </location>
</feature>
<proteinExistence type="predicted"/>
<sequence>MVAIKIITVRDLPVEYQPAIRVLQYAQAECLIDRQRVCRRGRGECEEQTDEQAGEARKETHYDFPHNSIRTN</sequence>
<name>C4WIM6_9HYPH</name>
<dbReference type="HOGENOM" id="CLU_2718361_0_0_5"/>
<evidence type="ECO:0000313" key="3">
    <source>
        <dbReference type="Proteomes" id="UP000004386"/>
    </source>
</evidence>
<dbReference type="Proteomes" id="UP000004386">
    <property type="component" value="Unassembled WGS sequence"/>
</dbReference>
<comment type="caution">
    <text evidence="2">The sequence shown here is derived from an EMBL/GenBank/DDBJ whole genome shotgun (WGS) entry which is preliminary data.</text>
</comment>
<accession>C4WIM6</accession>
<reference evidence="2 3" key="1">
    <citation type="submission" date="2009-05" db="EMBL/GenBank/DDBJ databases">
        <authorList>
            <person name="Setubal J.C."/>
            <person name="Boyle S."/>
            <person name="Crasta O.R."/>
            <person name="Gillespie J.J."/>
            <person name="Kenyon R.W."/>
            <person name="Lu J."/>
            <person name="Mane S."/>
            <person name="Nagrani S."/>
            <person name="Shallom J.M."/>
            <person name="Shallom S."/>
            <person name="Shukla M."/>
            <person name="Snyder E.E."/>
            <person name="Sobral B.W."/>
            <person name="Wattam A.R."/>
            <person name="Will R."/>
            <person name="Williams K."/>
            <person name="Yoo H."/>
            <person name="Munk C."/>
            <person name="Tapia R."/>
            <person name="Green L."/>
            <person name="Rogers Y."/>
            <person name="Detter J.C."/>
            <person name="Bruce D."/>
            <person name="Brettin T.S."/>
            <person name="Tsolis R."/>
        </authorList>
    </citation>
    <scope>NUCLEOTIDE SEQUENCE [LARGE SCALE GENOMIC DNA]</scope>
    <source>
        <strain evidence="2 3">LMG 3301</strain>
    </source>
</reference>
<feature type="region of interest" description="Disordered" evidence="1">
    <location>
        <begin position="44"/>
        <end position="72"/>
    </location>
</feature>
<evidence type="ECO:0000313" key="2">
    <source>
        <dbReference type="EMBL" id="EEQ95067.1"/>
    </source>
</evidence>
<evidence type="ECO:0000256" key="1">
    <source>
        <dbReference type="SAM" id="MobiDB-lite"/>
    </source>
</evidence>
<protein>
    <submittedName>
        <fullName evidence="2">Uncharacterized protein</fullName>
    </submittedName>
</protein>
<gene>
    <name evidence="2" type="ORF">OINT_1000411</name>
</gene>
<organism evidence="2 3">
    <name type="scientific">Brucella intermedia LMG 3301</name>
    <dbReference type="NCBI Taxonomy" id="641118"/>
    <lineage>
        <taxon>Bacteria</taxon>
        <taxon>Pseudomonadati</taxon>
        <taxon>Pseudomonadota</taxon>
        <taxon>Alphaproteobacteria</taxon>
        <taxon>Hyphomicrobiales</taxon>
        <taxon>Brucellaceae</taxon>
        <taxon>Brucella/Ochrobactrum group</taxon>
        <taxon>Brucella</taxon>
    </lineage>
</organism>